<reference evidence="15 16" key="1">
    <citation type="submission" date="2024-02" db="EMBL/GenBank/DDBJ databases">
        <authorList>
            <person name="Chen Y."/>
            <person name="Shah S."/>
            <person name="Dougan E. K."/>
            <person name="Thang M."/>
            <person name="Chan C."/>
        </authorList>
    </citation>
    <scope>NUCLEOTIDE SEQUENCE [LARGE SCALE GENOMIC DNA]</scope>
</reference>
<evidence type="ECO:0000256" key="1">
    <source>
        <dbReference type="ARBA" id="ARBA00001946"/>
    </source>
</evidence>
<evidence type="ECO:0000256" key="2">
    <source>
        <dbReference type="ARBA" id="ARBA00022527"/>
    </source>
</evidence>
<dbReference type="PROSITE" id="PS50042">
    <property type="entry name" value="CNMP_BINDING_3"/>
    <property type="match status" value="3"/>
</dbReference>
<dbReference type="SMART" id="SM00220">
    <property type="entry name" value="S_TKc"/>
    <property type="match status" value="1"/>
</dbReference>
<dbReference type="Pfam" id="PF00069">
    <property type="entry name" value="Pkinase"/>
    <property type="match status" value="1"/>
</dbReference>
<feature type="domain" description="Cyclic nucleotide-binding" evidence="14">
    <location>
        <begin position="570"/>
        <end position="669"/>
    </location>
</feature>
<dbReference type="InterPro" id="IPR017441">
    <property type="entry name" value="Protein_kinase_ATP_BS"/>
</dbReference>
<evidence type="ECO:0000256" key="10">
    <source>
        <dbReference type="ARBA" id="ARBA00024113"/>
    </source>
</evidence>
<protein>
    <recommendedName>
        <fullName evidence="10">cGMP-dependent protein kinase</fullName>
    </recommendedName>
</protein>
<dbReference type="InterPro" id="IPR018490">
    <property type="entry name" value="cNMP-bd_dom_sf"/>
</dbReference>
<accession>A0ABP0NBM6</accession>
<feature type="domain" description="Cyclic nucleotide-binding" evidence="14">
    <location>
        <begin position="219"/>
        <end position="294"/>
    </location>
</feature>
<evidence type="ECO:0000313" key="16">
    <source>
        <dbReference type="Proteomes" id="UP001642484"/>
    </source>
</evidence>
<dbReference type="Proteomes" id="UP001642484">
    <property type="component" value="Unassembled WGS sequence"/>
</dbReference>
<evidence type="ECO:0000256" key="9">
    <source>
        <dbReference type="ARBA" id="ARBA00022992"/>
    </source>
</evidence>
<evidence type="ECO:0000259" key="14">
    <source>
        <dbReference type="PROSITE" id="PS50042"/>
    </source>
</evidence>
<dbReference type="EMBL" id="CAXAMN010021585">
    <property type="protein sequence ID" value="CAK9061180.1"/>
    <property type="molecule type" value="Genomic_DNA"/>
</dbReference>
<dbReference type="InterPro" id="IPR014710">
    <property type="entry name" value="RmlC-like_jellyroll"/>
</dbReference>
<feature type="binding site" evidence="11">
    <location>
        <position position="722"/>
    </location>
    <ligand>
        <name>ATP</name>
        <dbReference type="ChEBI" id="CHEBI:30616"/>
    </ligand>
</feature>
<keyword evidence="7 11" id="KW-0067">ATP-binding</keyword>
<dbReference type="SUPFAM" id="SSF51206">
    <property type="entry name" value="cAMP-binding domain-like"/>
    <property type="match status" value="3"/>
</dbReference>
<keyword evidence="2" id="KW-0723">Serine/threonine-protein kinase</keyword>
<dbReference type="PANTHER" id="PTHR24353:SF37">
    <property type="entry name" value="CAMP-DEPENDENT PROTEIN KINASE CATALYTIC SUBUNIT PRKX"/>
    <property type="match status" value="1"/>
</dbReference>
<feature type="compositionally biased region" description="Low complexity" evidence="12">
    <location>
        <begin position="132"/>
        <end position="151"/>
    </location>
</feature>
<dbReference type="PROSITE" id="PS00107">
    <property type="entry name" value="PROTEIN_KINASE_ATP"/>
    <property type="match status" value="1"/>
</dbReference>
<dbReference type="PROSITE" id="PS50011">
    <property type="entry name" value="PROTEIN_KINASE_DOM"/>
    <property type="match status" value="1"/>
</dbReference>
<dbReference type="SMART" id="SM00100">
    <property type="entry name" value="cNMP"/>
    <property type="match status" value="2"/>
</dbReference>
<keyword evidence="3" id="KW-0140">cGMP</keyword>
<keyword evidence="8" id="KW-0460">Magnesium</keyword>
<dbReference type="InterPro" id="IPR000595">
    <property type="entry name" value="cNMP-bd_dom"/>
</dbReference>
<comment type="caution">
    <text evidence="15">The sequence shown here is derived from an EMBL/GenBank/DDBJ whole genome shotgun (WGS) entry which is preliminary data.</text>
</comment>
<organism evidence="15 16">
    <name type="scientific">Durusdinium trenchii</name>
    <dbReference type="NCBI Taxonomy" id="1381693"/>
    <lineage>
        <taxon>Eukaryota</taxon>
        <taxon>Sar</taxon>
        <taxon>Alveolata</taxon>
        <taxon>Dinophyceae</taxon>
        <taxon>Suessiales</taxon>
        <taxon>Symbiodiniaceae</taxon>
        <taxon>Durusdinium</taxon>
    </lineage>
</organism>
<dbReference type="SUPFAM" id="SSF56112">
    <property type="entry name" value="Protein kinase-like (PK-like)"/>
    <property type="match status" value="1"/>
</dbReference>
<evidence type="ECO:0000256" key="12">
    <source>
        <dbReference type="SAM" id="MobiDB-lite"/>
    </source>
</evidence>
<evidence type="ECO:0000256" key="3">
    <source>
        <dbReference type="ARBA" id="ARBA00022535"/>
    </source>
</evidence>
<feature type="compositionally biased region" description="Acidic residues" evidence="12">
    <location>
        <begin position="994"/>
        <end position="1008"/>
    </location>
</feature>
<dbReference type="Gene3D" id="1.10.510.10">
    <property type="entry name" value="Transferase(Phosphotransferase) domain 1"/>
    <property type="match status" value="1"/>
</dbReference>
<evidence type="ECO:0000256" key="7">
    <source>
        <dbReference type="ARBA" id="ARBA00022840"/>
    </source>
</evidence>
<dbReference type="InterPro" id="IPR000719">
    <property type="entry name" value="Prot_kinase_dom"/>
</dbReference>
<keyword evidence="16" id="KW-1185">Reference proteome</keyword>
<dbReference type="PROSITE" id="PS00108">
    <property type="entry name" value="PROTEIN_KINASE_ST"/>
    <property type="match status" value="1"/>
</dbReference>
<keyword evidence="9" id="KW-0142">cGMP-binding</keyword>
<feature type="compositionally biased region" description="Basic and acidic residues" evidence="12">
    <location>
        <begin position="87"/>
        <end position="101"/>
    </location>
</feature>
<feature type="domain" description="Protein kinase" evidence="13">
    <location>
        <begin position="693"/>
        <end position="950"/>
    </location>
</feature>
<proteinExistence type="predicted"/>
<feature type="region of interest" description="Disordered" evidence="12">
    <location>
        <begin position="1"/>
        <end position="159"/>
    </location>
</feature>
<feature type="domain" description="Cyclic nucleotide-binding" evidence="14">
    <location>
        <begin position="333"/>
        <end position="378"/>
    </location>
</feature>
<dbReference type="CDD" id="cd00038">
    <property type="entry name" value="CAP_ED"/>
    <property type="match status" value="1"/>
</dbReference>
<evidence type="ECO:0000256" key="6">
    <source>
        <dbReference type="ARBA" id="ARBA00022777"/>
    </source>
</evidence>
<evidence type="ECO:0000313" key="15">
    <source>
        <dbReference type="EMBL" id="CAK9061180.1"/>
    </source>
</evidence>
<dbReference type="InterPro" id="IPR011009">
    <property type="entry name" value="Kinase-like_dom_sf"/>
</dbReference>
<keyword evidence="5 11" id="KW-0547">Nucleotide-binding</keyword>
<evidence type="ECO:0000256" key="5">
    <source>
        <dbReference type="ARBA" id="ARBA00022741"/>
    </source>
</evidence>
<dbReference type="InterPro" id="IPR008271">
    <property type="entry name" value="Ser/Thr_kinase_AS"/>
</dbReference>
<gene>
    <name evidence="15" type="ORF">CCMP2556_LOCUS30093</name>
</gene>
<comment type="cofactor">
    <cofactor evidence="1">
        <name>Mg(2+)</name>
        <dbReference type="ChEBI" id="CHEBI:18420"/>
    </cofactor>
</comment>
<keyword evidence="4" id="KW-0808">Transferase</keyword>
<name>A0ABP0NBM6_9DINO</name>
<evidence type="ECO:0000256" key="4">
    <source>
        <dbReference type="ARBA" id="ARBA00022679"/>
    </source>
</evidence>
<feature type="region of interest" description="Disordered" evidence="12">
    <location>
        <begin position="967"/>
        <end position="1008"/>
    </location>
</feature>
<sequence length="1008" mass="113210">MRRNFGRHYSHQPRSEHAAALRPSQRSRSLEPGFQESRTNSRHSLLLPVALSPEGPQGSPSLWSRTSSRHPGLSRLSLRSVTPMSRLSRESSRAEDGEVLRRTMPLATFRRGDWREEEAGSQCRSQGRADGSMSRSSLVSEDSMSSRSRTSLQKWRRKLRQSKSARSMDSCMLKVLSESQPDFQAQRVVGYSMELGEDDYQVFAEGLLHGSLFGAAWGESELLATLASTVELFTFNANEPVGRKEAPLCHIFVIRDGQFFLAQRTSERAPICLGVGCVFGELELFQLAGDEISAGPAGGTCFAISKESFLDALKKMTRKASSEVFQLLLGSELFRYLDSSYVAMLSKCSYSMKYQDKALIRKDGIDPDFVYIVKSGNLIESGQLLLTPGDCVCRRPGAPLHAEGEVEVLAIPVTSLQSVMGFRGHDFLWRCELLHILRSRWSHHLSFGPWMAQRGDPEAWARACVILTLHVEVMQEFLRSHSSSIRWLMLLDGAHNGAHIKVGDQVLHTDAEIWSPGVLAIEPLPSSNSGFALGSSSNTVTIAVLLNDAMLPGEAGALEEKLTLVKRVFLFRTLDDREQQLLADASRLVSRRCGEMVFREGEMASQCFVVAQGEMAQSKEGRVMRTLGAFSSFGEQELLSQLPRNFSVSCKTDTATLMAIDKMVFEHVVKERVFAQLQDQLQLRRVDIHLDDLQEISTLGYGTYGIVRLVEHQSTGARYALKCISRNEAVARRQQASICAEREILTDVDHPFILKLVRTFKDHRNVYFLTEFVTGGELFNAIRSLGILSGVQARFYTGSLILALQALHEKKIIYRDLKPENVLLDNYGYIKLIDFGCAVRFDQGSHRSLVGTPHYMAPEVILGKEYHFSCDVWSLGVCLYEFVCGPLPFGQDCEDPRQVFQDILLSKLYFPEHFINTPGKHLLRCLLRKNSRLRIGGEHGLQDVREHAYFRKFSFTRLLGRNLEPPLVSSKEVPSDEDVPSLTRQETPHRQETGGDESFPEDDWAAEF</sequence>
<dbReference type="Pfam" id="PF00027">
    <property type="entry name" value="cNMP_binding"/>
    <property type="match status" value="1"/>
</dbReference>
<evidence type="ECO:0000256" key="11">
    <source>
        <dbReference type="PROSITE-ProRule" id="PRU10141"/>
    </source>
</evidence>
<keyword evidence="6" id="KW-0418">Kinase</keyword>
<dbReference type="PANTHER" id="PTHR24353">
    <property type="entry name" value="CYCLIC NUCLEOTIDE-DEPENDENT PROTEIN KINASE"/>
    <property type="match status" value="1"/>
</dbReference>
<evidence type="ECO:0000259" key="13">
    <source>
        <dbReference type="PROSITE" id="PS50011"/>
    </source>
</evidence>
<dbReference type="Gene3D" id="3.30.200.20">
    <property type="entry name" value="Phosphorylase Kinase, domain 1"/>
    <property type="match status" value="1"/>
</dbReference>
<feature type="compositionally biased region" description="Basic residues" evidence="12">
    <location>
        <begin position="1"/>
        <end position="11"/>
    </location>
</feature>
<dbReference type="Gene3D" id="2.60.120.10">
    <property type="entry name" value="Jelly Rolls"/>
    <property type="match status" value="2"/>
</dbReference>
<evidence type="ECO:0000256" key="8">
    <source>
        <dbReference type="ARBA" id="ARBA00022842"/>
    </source>
</evidence>